<dbReference type="InterPro" id="IPR053002">
    <property type="entry name" value="Metalloproteinase_M10B"/>
</dbReference>
<evidence type="ECO:0000256" key="1">
    <source>
        <dbReference type="SAM" id="MobiDB-lite"/>
    </source>
</evidence>
<dbReference type="InterPro" id="IPR036404">
    <property type="entry name" value="Jacalin-like_lectin_dom_sf"/>
</dbReference>
<dbReference type="Proteomes" id="UP000009084">
    <property type="component" value="Unassembled WGS sequence"/>
</dbReference>
<comment type="caution">
    <text evidence="2">The sequence shown here is derived from an EMBL/GenBank/DDBJ whole genome shotgun (WGS) entry which is preliminary data.</text>
</comment>
<feature type="compositionally biased region" description="Low complexity" evidence="1">
    <location>
        <begin position="94"/>
        <end position="110"/>
    </location>
</feature>
<dbReference type="HOGENOM" id="CLU_009601_2_0_1"/>
<sequence length="816" mass="90276">MSPKTFIKDLRRLSRSSFQKRSPRKPKDDCSFSDVNGDGHTINGASTPTFDNCSSNSSHTTPPPSLPTLSSTHLSCISKSEPSYPLAPLPQRPVPISSPSSRSSGAGSNPYLISPPSRPSIPVSPFAPRVTSISENSWVNHKVILIYGQIGDARSAPVDGMVIINLLNESFPPTTWPVRGSHFKALLHLAPGPNKVRLDFFSQKVPNATAHQSTISVNYLPMINCPPLHLVILLGKDSNGQFDTPSEKALKGEDSLDVAIRKFRMAAYLWQAFTQEQMFRNNFARRSFRFEEEWQTGTLSSRDAASNQMRNEAKIHLVRCDKTVDELRKLGAEQRPDTPPSENELFKVAKEAISQYFMQKRDQKFYVTALILDSHWNSDIRSVAGHAAVGFADDDISLAIFGSHGLHSYPSCIEEVVPAFTDCTRTNTNLLANPNNECGSYWEMASANIGAHLREIGRLFGCDGRESGIMSRDYLRFNRSFTSWEPFCTRTKEQGLRLCLAQDETNWHRLDALRFRLHPCFRHPSDPPACPNRSLQVWPVDAGKIVLTSMAGIAFIEIFADGDEICTAYFDYMNGDLGNSSSNGMPKQITITEDGIRARLPDNRKKAKRLKLVIFSSSLHSHIVEDLSQLKSKSSLVKLSNNQVGYRSNMLGTHSFPGSVPEDLILDFAVIQTKLLTSLKVYHDPFSISGIEFCYEDATTQFFGNRDSQSTNTSEYVLGKSTASYDSTCLGLYLSPIVVTYIDTRKGELLTGFYVRATQKVEGIGVITNMGKINGVCGNATAGIGHTLIAPRGYKIAGVSGTFSESIDTFSLIISR</sequence>
<evidence type="ECO:0008006" key="4">
    <source>
        <dbReference type="Google" id="ProtNLM"/>
    </source>
</evidence>
<feature type="compositionally biased region" description="Basic and acidic residues" evidence="1">
    <location>
        <begin position="1"/>
        <end position="12"/>
    </location>
</feature>
<proteinExistence type="predicted"/>
<evidence type="ECO:0000313" key="2">
    <source>
        <dbReference type="EMBL" id="EER26336.1"/>
    </source>
</evidence>
<feature type="region of interest" description="Disordered" evidence="1">
    <location>
        <begin position="84"/>
        <end position="118"/>
    </location>
</feature>
<dbReference type="InterPro" id="IPR021917">
    <property type="entry name" value="Unchr_Zn-peptidase-like"/>
</dbReference>
<dbReference type="EMBL" id="ACFW01000030">
    <property type="protein sequence ID" value="EER26336.1"/>
    <property type="molecule type" value="Genomic_DNA"/>
</dbReference>
<dbReference type="GO" id="GO:0005737">
    <property type="term" value="C:cytoplasm"/>
    <property type="evidence" value="ECO:0007669"/>
    <property type="project" value="TreeGrafter"/>
</dbReference>
<feature type="compositionally biased region" description="Polar residues" evidence="1">
    <location>
        <begin position="43"/>
        <end position="53"/>
    </location>
</feature>
<accession>C5P9C4</accession>
<gene>
    <name evidence="2" type="ORF">CPC735_005080</name>
</gene>
<dbReference type="SUPFAM" id="SSF51101">
    <property type="entry name" value="Mannose-binding lectins"/>
    <property type="match status" value="1"/>
</dbReference>
<dbReference type="PANTHER" id="PTHR21054">
    <property type="entry name" value="ZINC METALLOPROTEINASE-RELATED"/>
    <property type="match status" value="1"/>
</dbReference>
<reference evidence="2 3" key="1">
    <citation type="journal article" date="2009" name="Genome Res.">
        <title>Comparative genomic analyses of the human fungal pathogens Coccidioides and their relatives.</title>
        <authorList>
            <person name="Sharpton T.J."/>
            <person name="Stajich J.E."/>
            <person name="Rounsley S.D."/>
            <person name="Gardner M.J."/>
            <person name="Wortman J.R."/>
            <person name="Jordar V.S."/>
            <person name="Maiti R."/>
            <person name="Kodira C.D."/>
            <person name="Neafsey D.E."/>
            <person name="Zeng Q."/>
            <person name="Hung C.-Y."/>
            <person name="McMahan C."/>
            <person name="Muszewska A."/>
            <person name="Grynberg M."/>
            <person name="Mandel M.A."/>
            <person name="Kellner E.M."/>
            <person name="Barker B.M."/>
            <person name="Galgiani J.N."/>
            <person name="Orbach M.J."/>
            <person name="Kirkland T.N."/>
            <person name="Cole G.T."/>
            <person name="Henn M.R."/>
            <person name="Birren B.W."/>
            <person name="Taylor J.W."/>
        </authorList>
    </citation>
    <scope>NUCLEOTIDE SEQUENCE [LARGE SCALE GENOMIC DNA]</scope>
    <source>
        <strain evidence="3">C735</strain>
    </source>
</reference>
<protein>
    <recommendedName>
        <fullName evidence="4">Jacalin-type lectin domain-containing protein</fullName>
    </recommendedName>
</protein>
<dbReference type="VEuPathDB" id="FungiDB:CPC735_005080"/>
<feature type="region of interest" description="Disordered" evidence="1">
    <location>
        <begin position="1"/>
        <end position="72"/>
    </location>
</feature>
<dbReference type="AlphaFoldDB" id="C5P9C4"/>
<evidence type="ECO:0000313" key="3">
    <source>
        <dbReference type="Proteomes" id="UP000009084"/>
    </source>
</evidence>
<dbReference type="Pfam" id="PF12044">
    <property type="entry name" value="Metallopep"/>
    <property type="match status" value="1"/>
</dbReference>
<organism evidence="2 3">
    <name type="scientific">Coccidioides posadasii (strain C735)</name>
    <name type="common">Valley fever fungus</name>
    <dbReference type="NCBI Taxonomy" id="222929"/>
    <lineage>
        <taxon>Eukaryota</taxon>
        <taxon>Fungi</taxon>
        <taxon>Dikarya</taxon>
        <taxon>Ascomycota</taxon>
        <taxon>Pezizomycotina</taxon>
        <taxon>Eurotiomycetes</taxon>
        <taxon>Eurotiomycetidae</taxon>
        <taxon>Onygenales</taxon>
        <taxon>Onygenaceae</taxon>
        <taxon>Coccidioides</taxon>
    </lineage>
</organism>
<dbReference type="OrthoDB" id="74460at2759"/>
<name>C5P9C4_COCP7</name>
<dbReference type="PANTHER" id="PTHR21054:SF2">
    <property type="entry name" value="MIP04191P"/>
    <property type="match status" value="1"/>
</dbReference>